<evidence type="ECO:0000256" key="3">
    <source>
        <dbReference type="SAM" id="MobiDB-lite"/>
    </source>
</evidence>
<comment type="similarity">
    <text evidence="1 2">Belongs to the endosulfine family.</text>
</comment>
<evidence type="ECO:0000313" key="5">
    <source>
        <dbReference type="Proteomes" id="UP000002035"/>
    </source>
</evidence>
<dbReference type="RefSeq" id="XP_002846258.1">
    <property type="nucleotide sequence ID" value="XM_002846212.1"/>
</dbReference>
<accession>C5FTV5</accession>
<sequence>MNPHQQNKIDINERKYFDSGDYAMSKAGKASDVTTIGSRHPLPENIPHLTASSPPQVTATPNIFNGHAPVHSHSGGANSGMPLGMARSPIKEGSFLQRQANMEDTNDDDGGSNSKEENRSRLETRESPKSRVSMSERKTDDADDSSPRMSEIPIRR</sequence>
<proteinExistence type="inferred from homology"/>
<dbReference type="Proteomes" id="UP000002035">
    <property type="component" value="Unassembled WGS sequence"/>
</dbReference>
<dbReference type="eggNOG" id="KOG4076">
    <property type="taxonomic scope" value="Eukaryota"/>
</dbReference>
<dbReference type="VEuPathDB" id="FungiDB:MCYG_06127"/>
<dbReference type="AlphaFoldDB" id="C5FTV5"/>
<evidence type="ECO:0000256" key="2">
    <source>
        <dbReference type="RuleBase" id="RU363120"/>
    </source>
</evidence>
<protein>
    <recommendedName>
        <fullName evidence="2">mRNA stability protein</fullName>
    </recommendedName>
</protein>
<dbReference type="OrthoDB" id="5949865at2759"/>
<organism evidence="4 5">
    <name type="scientific">Arthroderma otae (strain ATCC MYA-4605 / CBS 113480)</name>
    <name type="common">Microsporum canis</name>
    <dbReference type="NCBI Taxonomy" id="554155"/>
    <lineage>
        <taxon>Eukaryota</taxon>
        <taxon>Fungi</taxon>
        <taxon>Dikarya</taxon>
        <taxon>Ascomycota</taxon>
        <taxon>Pezizomycotina</taxon>
        <taxon>Eurotiomycetes</taxon>
        <taxon>Eurotiomycetidae</taxon>
        <taxon>Onygenales</taxon>
        <taxon>Arthrodermataceae</taxon>
        <taxon>Microsporum</taxon>
    </lineage>
</organism>
<dbReference type="GeneID" id="9228427"/>
<dbReference type="HOGENOM" id="CLU_101493_1_0_1"/>
<reference evidence="5" key="1">
    <citation type="journal article" date="2012" name="MBio">
        <title>Comparative genome analysis of Trichophyton rubrum and related dermatophytes reveals candidate genes involved in infection.</title>
        <authorList>
            <person name="Martinez D.A."/>
            <person name="Oliver B.G."/>
            <person name="Graeser Y."/>
            <person name="Goldberg J.M."/>
            <person name="Li W."/>
            <person name="Martinez-Rossi N.M."/>
            <person name="Monod M."/>
            <person name="Shelest E."/>
            <person name="Barton R.C."/>
            <person name="Birch E."/>
            <person name="Brakhage A.A."/>
            <person name="Chen Z."/>
            <person name="Gurr S.J."/>
            <person name="Heiman D."/>
            <person name="Heitman J."/>
            <person name="Kosti I."/>
            <person name="Rossi A."/>
            <person name="Saif S."/>
            <person name="Samalova M."/>
            <person name="Saunders C.W."/>
            <person name="Shea T."/>
            <person name="Summerbell R.C."/>
            <person name="Xu J."/>
            <person name="Young S."/>
            <person name="Zeng Q."/>
            <person name="Birren B.W."/>
            <person name="Cuomo C.A."/>
            <person name="White T.C."/>
        </authorList>
    </citation>
    <scope>NUCLEOTIDE SEQUENCE [LARGE SCALE GENOMIC DNA]</scope>
    <source>
        <strain evidence="5">ATCC MYA-4605 / CBS 113480</strain>
    </source>
</reference>
<keyword evidence="5" id="KW-1185">Reference proteome</keyword>
<dbReference type="InterPro" id="IPR006760">
    <property type="entry name" value="Endosulphine"/>
</dbReference>
<evidence type="ECO:0000313" key="4">
    <source>
        <dbReference type="EMBL" id="EEQ33308.1"/>
    </source>
</evidence>
<evidence type="ECO:0000256" key="1">
    <source>
        <dbReference type="ARBA" id="ARBA00010520"/>
    </source>
</evidence>
<dbReference type="STRING" id="554155.C5FTV5"/>
<feature type="region of interest" description="Disordered" evidence="3">
    <location>
        <begin position="32"/>
        <end position="156"/>
    </location>
</feature>
<dbReference type="EMBL" id="DS995705">
    <property type="protein sequence ID" value="EEQ33308.1"/>
    <property type="molecule type" value="Genomic_DNA"/>
</dbReference>
<feature type="compositionally biased region" description="Polar residues" evidence="3">
    <location>
        <begin position="50"/>
        <end position="63"/>
    </location>
</feature>
<dbReference type="Pfam" id="PF04667">
    <property type="entry name" value="Endosulfine"/>
    <property type="match status" value="1"/>
</dbReference>
<gene>
    <name evidence="4" type="ORF">MCYG_06127</name>
</gene>
<feature type="compositionally biased region" description="Basic and acidic residues" evidence="3">
    <location>
        <begin position="114"/>
        <end position="140"/>
    </location>
</feature>
<name>C5FTV5_ARTOC</name>
<comment type="function">
    <text evidence="2">Plays an essential role in initiation of the G0 program by preventing the degradation of specific nutrient-regulated mRNAs via the 5'-3' mRNA decay pathway.</text>
</comment>